<feature type="compositionally biased region" description="Basic and acidic residues" evidence="10">
    <location>
        <begin position="1924"/>
        <end position="1943"/>
    </location>
</feature>
<feature type="compositionally biased region" description="Basic and acidic residues" evidence="10">
    <location>
        <begin position="492"/>
        <end position="523"/>
    </location>
</feature>
<reference evidence="12 13" key="1">
    <citation type="submission" date="2024-03" db="EMBL/GenBank/DDBJ databases">
        <title>The genome assembly and annotation of the cricket Gryllus longicercus Weissman &amp; Gray.</title>
        <authorList>
            <person name="Szrajer S."/>
            <person name="Gray D."/>
            <person name="Ylla G."/>
        </authorList>
    </citation>
    <scope>NUCLEOTIDE SEQUENCE [LARGE SCALE GENOMIC DNA]</scope>
    <source>
        <strain evidence="12">DAG 2021-001</strain>
        <tissue evidence="12">Whole body minus gut</tissue>
    </source>
</reference>
<dbReference type="GO" id="GO:0003779">
    <property type="term" value="F:actin binding"/>
    <property type="evidence" value="ECO:0007669"/>
    <property type="project" value="UniProtKB-KW"/>
</dbReference>
<dbReference type="InterPro" id="IPR029071">
    <property type="entry name" value="Ubiquitin-like_domsf"/>
</dbReference>
<evidence type="ECO:0000256" key="3">
    <source>
        <dbReference type="ARBA" id="ARBA00022025"/>
    </source>
</evidence>
<dbReference type="SUPFAM" id="SSF54236">
    <property type="entry name" value="Ubiquitin-like"/>
    <property type="match status" value="1"/>
</dbReference>
<dbReference type="Pfam" id="PF00373">
    <property type="entry name" value="FERM_M"/>
    <property type="match status" value="1"/>
</dbReference>
<keyword evidence="6" id="KW-0965">Cell junction</keyword>
<dbReference type="InterPro" id="IPR000299">
    <property type="entry name" value="FERM_domain"/>
</dbReference>
<dbReference type="GO" id="GO:0005856">
    <property type="term" value="C:cytoskeleton"/>
    <property type="evidence" value="ECO:0007669"/>
    <property type="project" value="UniProtKB-SubCell"/>
</dbReference>
<dbReference type="PRINTS" id="PR00935">
    <property type="entry name" value="BAND41"/>
</dbReference>
<sequence>MPEETKAATTPTDGENGQASPRHASPAAPAAPPKGKTVLARVALLDGTLLDVNIERKAKGSELLARVCDHLNLIEKDYFGLTYADRHDPRNWLEMDRRISKFLKNEPWKFNFEVKFYPPDPAQLHEDITRYQLCLQIRNDILEGKLPCSFVTHALLGSYLVQSEVGDFDAEEHGRTYLKDFRFAPNQTPELEEKVMDLHRTHKGQTPAEAELHYLENAKKLAMYGVDLHPAKDSENVDIMLGVCASGLLVYRDRLRINRFAWPKILKISYKRHHFYIKIRPGEFEQYESTIGFKLANHRAAKKLWKVSVEHHTFFRLMTPEPTHKTGLFPRFGSKFRYSGRTHYETKKAFVERPAPRFERSLSGRGLTSRSMDALAHPRPVDDDFNKRHTMSHPPDHIPDIEHVDENKPKAVKDLKRKEEKLKEKLERKASTGTTSNSSTSSMEGEYEAGVKEDGVANDPDSSSDSKPKKPVGGVAVLPPGALNFGKKKKEKDKESEAEGGKYTSDEKENRGSNDADVIKDDIIITSSPEKSPGKKDKMKKDKDKEKGEHETSEKQDKEKEKEKKLKSPGFLFGKSSPKDKEKDEEKKKEKKKLKEKSEDKKDKEKEKKEKKEKEKKEKKEKKAKKGKGKGDESVDKDRSLDTESELSSAPVSPQRSGADSSSPHPDSPPQYTKEYDYVEDSTPTGRKFSPADKGFSYEGVRSPNDSGDITQLHQSPTGGRRATGVAFNYAPGEEQVLAETAEKRKAGLRTPGLDYVESAARKEHARGGIDPNAAFIAHESGLDSRLGKHGGPTTTPYSIVVYPRKNEGGKPDSWVATIFGSNNRTITVDTSVGKDGKPVTTMVGQDGNPIQTEVKVGPSGKRVTVGKTVDANSTPLIIETSVGNDGKPVTTVFTEDGKPIVTGSVGSDGIPVIGRSFVASPIAGSSPQKWSATATGLDGTPIVVETITGKDGKPVTTMKGPDGKPLAIEVRTGDNGKPITIGKIIDLTGRPLIIESAVASDGKPVTTVFSQGEKPIFSESPGSGHPVLSRVVGVKSSSPQTWTATVTGLDGKPINVETTVGNDGKPITIIRGPDGKLNTTQLKTLPNGKPATLGKYVDTTGTPLLIETTVGNDGKPITSVLQADGKTIPGVGRSDTGVVLGGILKPHPTQTWVATITGLDGKPIGVETTVGNDGKPSTTIKGPDGKLVPTELKIGPSGKPVMVGKLVDTAGTPLVIETSIGNDGKPLTNVLRQDGTPVFSGMVGSDSKFGVGDVIGAITKPVSTQTWIATITGLDGKPITVETVVGVDGKPTTLMKNYDGKSIPTEVKIGPDGQPITVGKVVDSNGTPLIIETSLGNDGKPITTVLRQDGTPVITGMVGGTSGPGTGGILSTISKPLSSQTWIATITGLDGKPIVVETTVGKEGKPVTIMKTHDGKSIPTEVKIGPDGKPITIGKIVDSNKTPLIIETSIGNDGKPITSVLRQDGTAVVTGVFAGDSRSGDQNLGASKPLSSQTWVTNITGLDGKPITVETTLGNDGNPKTIMKGPDGKLVPTETKIDVNGKLVTVGKIIDSTGRSLTFETVMGNDGKPVTTVVQEDGTAVATGSVGTGKILSTQTWTTTIKGIDGKPVSVETTQGKDGKVTTVMRDHGGKTIPTEVKVGKDNKPVTLGRVIDSNGTPVIIETVMGEDGKPVTTVLSEDGKPFVIEPVGPGKVLAAQTWTTTVRGPDGKPVVVETVLGKDGQPLTTMTDHNNKPIATKIKTSSDGRPITVGRIVDSRGIPLIFETCMGDDGKPITTVFNEEGTPLFTATIGEGDTPASKAHTRSGKVRTGLSKRAAESSDSDHSSSSDDLSDYAEGKEEALRGPGAKLRAETAAPKIVKTTTKQTVVKDREGLVQNVEEKVEDLTPGGSGAVTVSTHTNKAEGLEDGLSPRITATAVTTRTATTHEDREKNAKTSQVEEKTVAHTMATSATRQEQRVVTHEVRSTSTVTASDQGGAGGAQPIVQTETLVYGDPAAAVDPPRATTALPVVATESCKVALESDDGLYSATGEVVSSQTISSKRRTVETITYKTEKDGVVETRVEQKITIQSDGDPIDHDRALAEAIQEATAMNPDMTVEKIEIQQQSTAPQ</sequence>
<feature type="compositionally biased region" description="Basic residues" evidence="10">
    <location>
        <begin position="619"/>
        <end position="628"/>
    </location>
</feature>
<evidence type="ECO:0000256" key="5">
    <source>
        <dbReference type="ARBA" id="ARBA00022553"/>
    </source>
</evidence>
<keyword evidence="4" id="KW-0963">Cytoplasm</keyword>
<protein>
    <recommendedName>
        <fullName evidence="3">Moesin/ezrin/radixin homolog 1</fullName>
    </recommendedName>
</protein>
<feature type="compositionally biased region" description="Basic and acidic residues" evidence="10">
    <location>
        <begin position="532"/>
        <end position="566"/>
    </location>
</feature>
<dbReference type="Pfam" id="PF05902">
    <property type="entry name" value="4_1_CTD"/>
    <property type="match status" value="1"/>
</dbReference>
<dbReference type="InterPro" id="IPR014847">
    <property type="entry name" value="FA"/>
</dbReference>
<dbReference type="EMBL" id="JAZDUA010000172">
    <property type="protein sequence ID" value="KAK7865553.1"/>
    <property type="molecule type" value="Genomic_DNA"/>
</dbReference>
<evidence type="ECO:0000256" key="10">
    <source>
        <dbReference type="SAM" id="MobiDB-lite"/>
    </source>
</evidence>
<dbReference type="InterPro" id="IPR008379">
    <property type="entry name" value="Band_4.1_C"/>
</dbReference>
<dbReference type="GO" id="GO:0016028">
    <property type="term" value="C:rhabdomere"/>
    <property type="evidence" value="ECO:0007669"/>
    <property type="project" value="UniProtKB-SubCell"/>
</dbReference>
<comment type="caution">
    <text evidence="12">The sequence shown here is derived from an EMBL/GenBank/DDBJ whole genome shotgun (WGS) entry which is preliminary data.</text>
</comment>
<dbReference type="FunFam" id="3.10.20.90:FF:000002">
    <property type="entry name" value="Erythrocyte protein band 4.1-like 3"/>
    <property type="match status" value="1"/>
</dbReference>
<dbReference type="InterPro" id="IPR011993">
    <property type="entry name" value="PH-like_dom_sf"/>
</dbReference>
<name>A0AAN9VKG8_9ORTH</name>
<feature type="region of interest" description="Disordered" evidence="10">
    <location>
        <begin position="1788"/>
        <end position="1855"/>
    </location>
</feature>
<evidence type="ECO:0000256" key="8">
    <source>
        <dbReference type="ARBA" id="ARBA00023212"/>
    </source>
</evidence>
<feature type="region of interest" description="Disordered" evidence="10">
    <location>
        <begin position="1"/>
        <end position="33"/>
    </location>
</feature>
<dbReference type="FunFam" id="2.30.29.30:FF:000001">
    <property type="entry name" value="Erythrocyte membrane protein band 4.1"/>
    <property type="match status" value="1"/>
</dbReference>
<dbReference type="Gene3D" id="3.10.20.90">
    <property type="entry name" value="Phosphatidylinositol 3-kinase Catalytic Subunit, Chain A, domain 1"/>
    <property type="match status" value="1"/>
</dbReference>
<keyword evidence="7" id="KW-0009">Actin-binding</keyword>
<dbReference type="GO" id="GO:0009887">
    <property type="term" value="P:animal organ morphogenesis"/>
    <property type="evidence" value="ECO:0007669"/>
    <property type="project" value="UniProtKB-ARBA"/>
</dbReference>
<dbReference type="CDD" id="cd13184">
    <property type="entry name" value="FERM_C_4_1_family"/>
    <property type="match status" value="1"/>
</dbReference>
<feature type="compositionally biased region" description="Polar residues" evidence="10">
    <location>
        <begin position="646"/>
        <end position="659"/>
    </location>
</feature>
<feature type="region of interest" description="Disordered" evidence="10">
    <location>
        <begin position="361"/>
        <end position="408"/>
    </location>
</feature>
<dbReference type="PANTHER" id="PTHR23280:SF21">
    <property type="entry name" value="PROTEIN 4.1 HOMOLOG"/>
    <property type="match status" value="1"/>
</dbReference>
<evidence type="ECO:0000256" key="7">
    <source>
        <dbReference type="ARBA" id="ARBA00023203"/>
    </source>
</evidence>
<dbReference type="Pfam" id="PF08736">
    <property type="entry name" value="FA"/>
    <property type="match status" value="1"/>
</dbReference>
<keyword evidence="8" id="KW-0206">Cytoskeleton</keyword>
<evidence type="ECO:0000313" key="12">
    <source>
        <dbReference type="EMBL" id="KAK7865553.1"/>
    </source>
</evidence>
<feature type="domain" description="FERM" evidence="11">
    <location>
        <begin position="38"/>
        <end position="319"/>
    </location>
</feature>
<dbReference type="SUPFAM" id="SSF50729">
    <property type="entry name" value="PH domain-like"/>
    <property type="match status" value="1"/>
</dbReference>
<feature type="region of interest" description="Disordered" evidence="10">
    <location>
        <begin position="423"/>
        <end position="723"/>
    </location>
</feature>
<dbReference type="GO" id="GO:0005912">
    <property type="term" value="C:adherens junction"/>
    <property type="evidence" value="ECO:0007669"/>
    <property type="project" value="UniProtKB-SubCell"/>
</dbReference>
<evidence type="ECO:0000313" key="13">
    <source>
        <dbReference type="Proteomes" id="UP001378592"/>
    </source>
</evidence>
<feature type="compositionally biased region" description="Low complexity" evidence="10">
    <location>
        <begin position="19"/>
        <end position="28"/>
    </location>
</feature>
<feature type="region of interest" description="Disordered" evidence="10">
    <location>
        <begin position="1918"/>
        <end position="1961"/>
    </location>
</feature>
<comment type="subcellular location">
    <subcellularLocation>
        <location evidence="2">Cell junction</location>
        <location evidence="2">Adherens junction</location>
    </subcellularLocation>
    <subcellularLocation>
        <location evidence="9">Cell projection</location>
        <location evidence="9">Rhabdomere</location>
    </subcellularLocation>
    <subcellularLocation>
        <location evidence="1">Cytoplasm</location>
        <location evidence="1">Cytoskeleton</location>
    </subcellularLocation>
</comment>
<gene>
    <name evidence="12" type="ORF">R5R35_010095</name>
</gene>
<evidence type="ECO:0000256" key="1">
    <source>
        <dbReference type="ARBA" id="ARBA00004245"/>
    </source>
</evidence>
<dbReference type="GO" id="GO:0030182">
    <property type="term" value="P:neuron differentiation"/>
    <property type="evidence" value="ECO:0007669"/>
    <property type="project" value="UniProtKB-ARBA"/>
</dbReference>
<dbReference type="InterPro" id="IPR000798">
    <property type="entry name" value="Ez/rad/moesin-like"/>
</dbReference>
<dbReference type="Proteomes" id="UP001378592">
    <property type="component" value="Unassembled WGS sequence"/>
</dbReference>
<dbReference type="GO" id="GO:0005198">
    <property type="term" value="F:structural molecule activity"/>
    <property type="evidence" value="ECO:0007669"/>
    <property type="project" value="InterPro"/>
</dbReference>
<feature type="compositionally biased region" description="Basic and acidic residues" evidence="10">
    <location>
        <begin position="1815"/>
        <end position="1827"/>
    </location>
</feature>
<dbReference type="InterPro" id="IPR018979">
    <property type="entry name" value="FERM_N"/>
</dbReference>
<feature type="compositionally biased region" description="Basic and acidic residues" evidence="10">
    <location>
        <begin position="577"/>
        <end position="588"/>
    </location>
</feature>
<feature type="compositionally biased region" description="Polar residues" evidence="10">
    <location>
        <begin position="704"/>
        <end position="718"/>
    </location>
</feature>
<organism evidence="12 13">
    <name type="scientific">Gryllus longicercus</name>
    <dbReference type="NCBI Taxonomy" id="2509291"/>
    <lineage>
        <taxon>Eukaryota</taxon>
        <taxon>Metazoa</taxon>
        <taxon>Ecdysozoa</taxon>
        <taxon>Arthropoda</taxon>
        <taxon>Hexapoda</taxon>
        <taxon>Insecta</taxon>
        <taxon>Pterygota</taxon>
        <taxon>Neoptera</taxon>
        <taxon>Polyneoptera</taxon>
        <taxon>Orthoptera</taxon>
        <taxon>Ensifera</taxon>
        <taxon>Gryllidea</taxon>
        <taxon>Grylloidea</taxon>
        <taxon>Gryllidae</taxon>
        <taxon>Gryllinae</taxon>
        <taxon>Gryllus</taxon>
    </lineage>
</organism>
<dbReference type="FunFam" id="1.20.80.10:FF:000001">
    <property type="entry name" value="Erythrocyte membrane protein band 4.1"/>
    <property type="match status" value="1"/>
</dbReference>
<dbReference type="InterPro" id="IPR035963">
    <property type="entry name" value="FERM_2"/>
</dbReference>
<dbReference type="SMART" id="SM01195">
    <property type="entry name" value="FA"/>
    <property type="match status" value="1"/>
</dbReference>
<dbReference type="SMART" id="SM00295">
    <property type="entry name" value="B41"/>
    <property type="match status" value="1"/>
</dbReference>
<dbReference type="PROSITE" id="PS00661">
    <property type="entry name" value="FERM_2"/>
    <property type="match status" value="1"/>
</dbReference>
<feature type="compositionally biased region" description="Polar residues" evidence="10">
    <location>
        <begin position="7"/>
        <end position="18"/>
    </location>
</feature>
<evidence type="ECO:0000256" key="2">
    <source>
        <dbReference type="ARBA" id="ARBA00004536"/>
    </source>
</evidence>
<dbReference type="InterPro" id="IPR018980">
    <property type="entry name" value="FERM_PH-like_C"/>
</dbReference>
<dbReference type="Pfam" id="PF09379">
    <property type="entry name" value="FERM_N"/>
    <property type="match status" value="1"/>
</dbReference>
<dbReference type="PRINTS" id="PR00661">
    <property type="entry name" value="ERMFAMILY"/>
</dbReference>
<feature type="compositionally biased region" description="Basic and acidic residues" evidence="10">
    <location>
        <begin position="596"/>
        <end position="618"/>
    </location>
</feature>
<dbReference type="Gene3D" id="2.30.29.30">
    <property type="entry name" value="Pleckstrin-homology domain (PH domain)/Phosphotyrosine-binding domain (PTB)"/>
    <property type="match status" value="1"/>
</dbReference>
<evidence type="ECO:0000259" key="11">
    <source>
        <dbReference type="PROSITE" id="PS50057"/>
    </source>
</evidence>
<feature type="compositionally biased region" description="Basic and acidic residues" evidence="10">
    <location>
        <begin position="629"/>
        <end position="642"/>
    </location>
</feature>
<dbReference type="GO" id="GO:0005886">
    <property type="term" value="C:plasma membrane"/>
    <property type="evidence" value="ECO:0007669"/>
    <property type="project" value="TreeGrafter"/>
</dbReference>
<dbReference type="Pfam" id="PF09380">
    <property type="entry name" value="FERM_C"/>
    <property type="match status" value="1"/>
</dbReference>
<dbReference type="CDD" id="cd14473">
    <property type="entry name" value="FERM_B-lobe"/>
    <property type="match status" value="1"/>
</dbReference>
<proteinExistence type="predicted"/>
<dbReference type="SUPFAM" id="SSF47031">
    <property type="entry name" value="Second domain of FERM"/>
    <property type="match status" value="1"/>
</dbReference>
<dbReference type="InterPro" id="IPR014352">
    <property type="entry name" value="FERM/acyl-CoA-bd_prot_sf"/>
</dbReference>
<dbReference type="Gene3D" id="1.20.80.10">
    <property type="match status" value="1"/>
</dbReference>
<keyword evidence="5" id="KW-0597">Phosphoprotein</keyword>
<dbReference type="PANTHER" id="PTHR23280">
    <property type="entry name" value="4.1 G PROTEIN"/>
    <property type="match status" value="1"/>
</dbReference>
<dbReference type="GO" id="GO:0031032">
    <property type="term" value="P:actomyosin structure organization"/>
    <property type="evidence" value="ECO:0007669"/>
    <property type="project" value="TreeGrafter"/>
</dbReference>
<feature type="compositionally biased region" description="Basic and acidic residues" evidence="10">
    <location>
        <begin position="394"/>
        <end position="408"/>
    </location>
</feature>
<accession>A0AAN9VKG8</accession>
<keyword evidence="13" id="KW-1185">Reference proteome</keyword>
<dbReference type="PROSITE" id="PS50057">
    <property type="entry name" value="FERM_3"/>
    <property type="match status" value="1"/>
</dbReference>
<feature type="compositionally biased region" description="Low complexity" evidence="10">
    <location>
        <begin position="431"/>
        <end position="442"/>
    </location>
</feature>
<dbReference type="InterPro" id="IPR019748">
    <property type="entry name" value="FERM_central"/>
</dbReference>
<evidence type="ECO:0000256" key="4">
    <source>
        <dbReference type="ARBA" id="ARBA00022490"/>
    </source>
</evidence>
<dbReference type="InterPro" id="IPR019749">
    <property type="entry name" value="Band_41_domain"/>
</dbReference>
<evidence type="ECO:0000256" key="6">
    <source>
        <dbReference type="ARBA" id="ARBA00022949"/>
    </source>
</evidence>
<dbReference type="SMART" id="SM01196">
    <property type="entry name" value="FERM_C"/>
    <property type="match status" value="1"/>
</dbReference>
<evidence type="ECO:0000256" key="9">
    <source>
        <dbReference type="ARBA" id="ARBA00043944"/>
    </source>
</evidence>
<dbReference type="InterPro" id="IPR019747">
    <property type="entry name" value="FERM_CS"/>
</dbReference>